<evidence type="ECO:0000313" key="2">
    <source>
        <dbReference type="Proteomes" id="UP001217476"/>
    </source>
</evidence>
<evidence type="ECO:0000313" key="1">
    <source>
        <dbReference type="EMBL" id="WEK06179.1"/>
    </source>
</evidence>
<accession>A0AAJ5VWS5</accession>
<sequence length="158" mass="17453">MNKTIWIIAALVVVQPAFGWELSSSDTKKTWSYSAYQADKSGGVELQFYCDNDFPEDIQMLVFTDQDARPGDSDFPSVSVKVVADNTSMTGLSGYYDEVDGERTLVVDTQEEVLLRDFITAASTAERPLQVEFDGLSHRFAVDGIADVLGDFVDGCDR</sequence>
<protein>
    <submittedName>
        <fullName evidence="1">Uncharacterized protein</fullName>
    </submittedName>
</protein>
<name>A0AAJ5VWS5_9HYPH</name>
<reference evidence="1" key="1">
    <citation type="submission" date="2023-03" db="EMBL/GenBank/DDBJ databases">
        <title>Andean soil-derived lignocellulolytic bacterial consortium as a source of novel taxa and putative plastic-active enzymes.</title>
        <authorList>
            <person name="Diaz-Garcia L."/>
            <person name="Chuvochina M."/>
            <person name="Feuerriegel G."/>
            <person name="Bunk B."/>
            <person name="Sproer C."/>
            <person name="Streit W.R."/>
            <person name="Rodriguez L.M."/>
            <person name="Overmann J."/>
            <person name="Jimenez D.J."/>
        </authorList>
    </citation>
    <scope>NUCLEOTIDE SEQUENCE</scope>
    <source>
        <strain evidence="1">MAG 4196</strain>
    </source>
</reference>
<proteinExistence type="predicted"/>
<dbReference type="Proteomes" id="UP001217476">
    <property type="component" value="Chromosome"/>
</dbReference>
<gene>
    <name evidence="1" type="ORF">P0Y65_08000</name>
</gene>
<organism evidence="1 2">
    <name type="scientific">Candidatus Devosia phytovorans</name>
    <dbReference type="NCBI Taxonomy" id="3121372"/>
    <lineage>
        <taxon>Bacteria</taxon>
        <taxon>Pseudomonadati</taxon>
        <taxon>Pseudomonadota</taxon>
        <taxon>Alphaproteobacteria</taxon>
        <taxon>Hyphomicrobiales</taxon>
        <taxon>Devosiaceae</taxon>
        <taxon>Devosia</taxon>
    </lineage>
</organism>
<dbReference type="EMBL" id="CP119312">
    <property type="protein sequence ID" value="WEK06179.1"/>
    <property type="molecule type" value="Genomic_DNA"/>
</dbReference>
<dbReference type="AlphaFoldDB" id="A0AAJ5VWS5"/>